<name>A0A1M5S9B4_9GAMM</name>
<keyword evidence="2" id="KW-1185">Reference proteome</keyword>
<evidence type="ECO:0000313" key="1">
    <source>
        <dbReference type="EMBL" id="SHH35030.1"/>
    </source>
</evidence>
<gene>
    <name evidence="1" type="ORF">SAMN04488068_0026</name>
</gene>
<dbReference type="AlphaFoldDB" id="A0A1M5S9B4"/>
<dbReference type="InterPro" id="IPR021382">
    <property type="entry name" value="DUF3014"/>
</dbReference>
<accession>A0A1M5S9B4</accession>
<dbReference type="STRING" id="490188.SAMN04488068_0026"/>
<dbReference type="Proteomes" id="UP000199758">
    <property type="component" value="Unassembled WGS sequence"/>
</dbReference>
<dbReference type="Pfam" id="PF11219">
    <property type="entry name" value="DUF3014"/>
    <property type="match status" value="1"/>
</dbReference>
<dbReference type="EMBL" id="FQWZ01000010">
    <property type="protein sequence ID" value="SHH35030.1"/>
    <property type="molecule type" value="Genomic_DNA"/>
</dbReference>
<organism evidence="1 2">
    <name type="scientific">Hydrocarboniphaga daqingensis</name>
    <dbReference type="NCBI Taxonomy" id="490188"/>
    <lineage>
        <taxon>Bacteria</taxon>
        <taxon>Pseudomonadati</taxon>
        <taxon>Pseudomonadota</taxon>
        <taxon>Gammaproteobacteria</taxon>
        <taxon>Nevskiales</taxon>
        <taxon>Nevskiaceae</taxon>
        <taxon>Hydrocarboniphaga</taxon>
    </lineage>
</organism>
<evidence type="ECO:0000313" key="2">
    <source>
        <dbReference type="Proteomes" id="UP000199758"/>
    </source>
</evidence>
<evidence type="ECO:0008006" key="3">
    <source>
        <dbReference type="Google" id="ProtNLM"/>
    </source>
</evidence>
<sequence length="279" mass="30305">MKPRDWAPPLLLITAGVVAAGFYLLRSAGDAPAPVPVTNEVPAADPDMAAEAAPAPQFPVSPPGQADDDAAPLMADLPALADSDSELRQSLIGAMDQVPIDAFLVPQQIVRRFVATIDNLDAPSLPMRLRALRRIDGSFAVQPVTVADAADPQWQISASNPARYAGFVEAVQLADVERLVQLYRRYYPLFQAAYEELGHGSDYFNDRLIQVIDHLLATPEVPAPVLLQRPKVLYQFADPELESRSAGQKALIRIGSENAEVIKGKLRQLRTELVASRTP</sequence>
<proteinExistence type="predicted"/>
<reference evidence="1 2" key="1">
    <citation type="submission" date="2016-11" db="EMBL/GenBank/DDBJ databases">
        <authorList>
            <person name="Jaros S."/>
            <person name="Januszkiewicz K."/>
            <person name="Wedrychowicz H."/>
        </authorList>
    </citation>
    <scope>NUCLEOTIDE SEQUENCE [LARGE SCALE GENOMIC DNA]</scope>
    <source>
        <strain evidence="1 2">CGMCC 1.7049</strain>
    </source>
</reference>
<dbReference type="OrthoDB" id="5502479at2"/>
<dbReference type="RefSeq" id="WP_072899622.1">
    <property type="nucleotide sequence ID" value="NZ_FQWZ01000010.1"/>
</dbReference>
<protein>
    <recommendedName>
        <fullName evidence="3">DUF3014 domain-containing protein</fullName>
    </recommendedName>
</protein>